<dbReference type="Pfam" id="PF01544">
    <property type="entry name" value="CorA"/>
    <property type="match status" value="1"/>
</dbReference>
<sequence>MDAETRKLLEAIAKLQESQNAVLAQLHQGINAVRDNALDVQKLLGHLQDAGFIPEPGSTGGVSPQSNPSSVPRANLSLTAALLSPRPQSPNAFAHDIRSLHRSYPKHWSTARHVNEILNDIVKLIRNNTISHGWIEDATQNLARYVQDQFLAASVLDFLQAATKGGVWKSSGSHILDLAATERCSSFGGQIIRLNASAQHKFDNSSHSTPSDEVYKSEGIEGEFGIEASAYRPFLSGDIVYTKDNIPDGIRAALLLYYVFLVREENEDVTHLRAFIQRHLALQASNGDFTNVSDISPLVRSEGMVVYPRFSFSFHLPYIALEQQSTSKKNHFGPDRDILQVLDSSLFRCMQESGKRNEQHPEQNTLGNAKGEQPVLYKSISSVLLTLVDPGGKKSESADCASLRYLLNKPDTRWTVVVINAPRMMAESLHRDPKEELTPLIQLIKGISAVIYTFKLNLRGALEKLDSAISLASENGFQSHQTPSHLPSDDVDYSLLQFYHSVIVLTFSLLKFLDTHSNYARSFTKSQLPLILENAHISEGKGIDKGLKNLSLELDELQLLHTQMTQFRNHVRELRDSLIASTSLIESRMVSTQGKNVQVLSALSVVYIPVSVVSGLYSIQVLPESATLGSFIGVALMFYCLTFIAFWQAENLQRIFKIAKSVTLSFLLSTMLAFQWHLDKKTDLPGRPNKKKKKWSSLWRERERGQLLRGILNLPSEEVKYCLKLFRAIWMFVWMYCTGGFERQRQMKLRYPHTIIYKFSFKPSRMGPDFLRVLLVPLWLVVLIIFLMYATVVWVFSSFLKFATWIFRSVKRLIFCDL</sequence>
<feature type="transmembrane region" description="Helical" evidence="1">
    <location>
        <begin position="597"/>
        <end position="619"/>
    </location>
</feature>
<feature type="transmembrane region" description="Helical" evidence="1">
    <location>
        <begin position="493"/>
        <end position="513"/>
    </location>
</feature>
<organism evidence="2 3">
    <name type="scientific">Orbilia ellipsospora</name>
    <dbReference type="NCBI Taxonomy" id="2528407"/>
    <lineage>
        <taxon>Eukaryota</taxon>
        <taxon>Fungi</taxon>
        <taxon>Dikarya</taxon>
        <taxon>Ascomycota</taxon>
        <taxon>Pezizomycotina</taxon>
        <taxon>Orbiliomycetes</taxon>
        <taxon>Orbiliales</taxon>
        <taxon>Orbiliaceae</taxon>
        <taxon>Orbilia</taxon>
    </lineage>
</organism>
<dbReference type="GO" id="GO:0016020">
    <property type="term" value="C:membrane"/>
    <property type="evidence" value="ECO:0007669"/>
    <property type="project" value="InterPro"/>
</dbReference>
<dbReference type="GO" id="GO:0046873">
    <property type="term" value="F:metal ion transmembrane transporter activity"/>
    <property type="evidence" value="ECO:0007669"/>
    <property type="project" value="InterPro"/>
</dbReference>
<dbReference type="AlphaFoldDB" id="A0AAV9WT66"/>
<feature type="transmembrane region" description="Helical" evidence="1">
    <location>
        <begin position="770"/>
        <end position="796"/>
    </location>
</feature>
<gene>
    <name evidence="2" type="ORF">TWF694_005430</name>
</gene>
<accession>A0AAV9WT66</accession>
<keyword evidence="3" id="KW-1185">Reference proteome</keyword>
<name>A0AAV9WT66_9PEZI</name>
<comment type="caution">
    <text evidence="2">The sequence shown here is derived from an EMBL/GenBank/DDBJ whole genome shotgun (WGS) entry which is preliminary data.</text>
</comment>
<proteinExistence type="predicted"/>
<evidence type="ECO:0000313" key="2">
    <source>
        <dbReference type="EMBL" id="KAK6525285.1"/>
    </source>
</evidence>
<protein>
    <submittedName>
        <fullName evidence="2">Uncharacterized protein</fullName>
    </submittedName>
</protein>
<reference evidence="2 3" key="1">
    <citation type="submission" date="2019-10" db="EMBL/GenBank/DDBJ databases">
        <authorList>
            <person name="Palmer J.M."/>
        </authorList>
    </citation>
    <scope>NUCLEOTIDE SEQUENCE [LARGE SCALE GENOMIC DNA]</scope>
    <source>
        <strain evidence="2 3">TWF694</strain>
    </source>
</reference>
<evidence type="ECO:0000313" key="3">
    <source>
        <dbReference type="Proteomes" id="UP001365542"/>
    </source>
</evidence>
<dbReference type="InterPro" id="IPR002523">
    <property type="entry name" value="MgTranspt_CorA/ZnTranspt_ZntB"/>
</dbReference>
<dbReference type="EMBL" id="JAVHJO010000017">
    <property type="protein sequence ID" value="KAK6525285.1"/>
    <property type="molecule type" value="Genomic_DNA"/>
</dbReference>
<dbReference type="Proteomes" id="UP001365542">
    <property type="component" value="Unassembled WGS sequence"/>
</dbReference>
<feature type="transmembrane region" description="Helical" evidence="1">
    <location>
        <begin position="625"/>
        <end position="646"/>
    </location>
</feature>
<evidence type="ECO:0000256" key="1">
    <source>
        <dbReference type="SAM" id="Phobius"/>
    </source>
</evidence>
<keyword evidence="1" id="KW-0812">Transmembrane</keyword>
<keyword evidence="1" id="KW-1133">Transmembrane helix</keyword>
<keyword evidence="1" id="KW-0472">Membrane</keyword>